<gene>
    <name evidence="2" type="ORF">GQ466_16415</name>
</gene>
<name>A0A6I4WFA9_9ACTN</name>
<dbReference type="OrthoDB" id="3629364at2"/>
<proteinExistence type="predicted"/>
<organism evidence="2 3">
    <name type="scientific">Actinomadura rayongensis</name>
    <dbReference type="NCBI Taxonomy" id="1429076"/>
    <lineage>
        <taxon>Bacteria</taxon>
        <taxon>Bacillati</taxon>
        <taxon>Actinomycetota</taxon>
        <taxon>Actinomycetes</taxon>
        <taxon>Streptosporangiales</taxon>
        <taxon>Thermomonosporaceae</taxon>
        <taxon>Actinomadura</taxon>
    </lineage>
</organism>
<keyword evidence="3" id="KW-1185">Reference proteome</keyword>
<dbReference type="AlphaFoldDB" id="A0A6I4WFA9"/>
<evidence type="ECO:0000256" key="1">
    <source>
        <dbReference type="SAM" id="MobiDB-lite"/>
    </source>
</evidence>
<comment type="caution">
    <text evidence="2">The sequence shown here is derived from an EMBL/GenBank/DDBJ whole genome shotgun (WGS) entry which is preliminary data.</text>
</comment>
<dbReference type="Proteomes" id="UP000431901">
    <property type="component" value="Unassembled WGS sequence"/>
</dbReference>
<sequence length="179" mass="19600">MALLLLAAGCGHGVDRSKPVTLPSPASTGSTSASTVPSTSLSAEDSVRAAYVRYWEVMVESRAQPDRRSLRNFLARYLADPFLTYQVGYAELRRQKHQVIEGRFIPHITSVKVAGNGKDSRAYVADCQDASGVVIRDSRTGKVVKGSRGSARRSVTMTFVRTPDGRWFALDFAESKKKC</sequence>
<evidence type="ECO:0000313" key="2">
    <source>
        <dbReference type="EMBL" id="MXQ65614.1"/>
    </source>
</evidence>
<accession>A0A6I4WFA9</accession>
<evidence type="ECO:0000313" key="3">
    <source>
        <dbReference type="Proteomes" id="UP000431901"/>
    </source>
</evidence>
<feature type="compositionally biased region" description="Low complexity" evidence="1">
    <location>
        <begin position="21"/>
        <end position="39"/>
    </location>
</feature>
<dbReference type="EMBL" id="WUTW01000002">
    <property type="protein sequence ID" value="MXQ65614.1"/>
    <property type="molecule type" value="Genomic_DNA"/>
</dbReference>
<protein>
    <submittedName>
        <fullName evidence="2">Uncharacterized protein</fullName>
    </submittedName>
</protein>
<feature type="region of interest" description="Disordered" evidence="1">
    <location>
        <begin position="17"/>
        <end position="39"/>
    </location>
</feature>
<reference evidence="2 3" key="1">
    <citation type="submission" date="2019-12" db="EMBL/GenBank/DDBJ databases">
        <title>Nocardia macrotermitis sp. nov. and Nocardia aurantia sp. nov., isolated from the gut of the fungus growing-termite Macrotermes natalensis.</title>
        <authorList>
            <person name="Christine B."/>
            <person name="Rene B."/>
        </authorList>
    </citation>
    <scope>NUCLEOTIDE SEQUENCE [LARGE SCALE GENOMIC DNA]</scope>
    <source>
        <strain evidence="2 3">DSM 102126</strain>
    </source>
</reference>
<dbReference type="RefSeq" id="WP_161103686.1">
    <property type="nucleotide sequence ID" value="NZ_JBHLYI010000006.1"/>
</dbReference>